<dbReference type="InterPro" id="IPR025641">
    <property type="entry name" value="DUF4340"/>
</dbReference>
<gene>
    <name evidence="2" type="ORF">ENJ89_11725</name>
</gene>
<evidence type="ECO:0000313" key="2">
    <source>
        <dbReference type="EMBL" id="HHJ53857.1"/>
    </source>
</evidence>
<comment type="caution">
    <text evidence="2">The sequence shown here is derived from an EMBL/GenBank/DDBJ whole genome shotgun (WGS) entry which is preliminary data.</text>
</comment>
<reference evidence="2" key="1">
    <citation type="journal article" date="2020" name="mSystems">
        <title>Genome- and Community-Level Interaction Insights into Carbon Utilization and Element Cycling Functions of Hydrothermarchaeota in Hydrothermal Sediment.</title>
        <authorList>
            <person name="Zhou Z."/>
            <person name="Liu Y."/>
            <person name="Xu W."/>
            <person name="Pan J."/>
            <person name="Luo Z.H."/>
            <person name="Li M."/>
        </authorList>
    </citation>
    <scope>NUCLEOTIDE SEQUENCE [LARGE SCALE GENOMIC DNA]</scope>
    <source>
        <strain evidence="2">HyVt-527</strain>
    </source>
</reference>
<organism evidence="2">
    <name type="scientific">Caldithrix abyssi</name>
    <dbReference type="NCBI Taxonomy" id="187145"/>
    <lineage>
        <taxon>Bacteria</taxon>
        <taxon>Pseudomonadati</taxon>
        <taxon>Calditrichota</taxon>
        <taxon>Calditrichia</taxon>
        <taxon>Calditrichales</taxon>
        <taxon>Calditrichaceae</taxon>
        <taxon>Caldithrix</taxon>
    </lineage>
</organism>
<dbReference type="AlphaFoldDB" id="A0A7V5PRF0"/>
<proteinExistence type="predicted"/>
<evidence type="ECO:0000259" key="1">
    <source>
        <dbReference type="Pfam" id="PF14238"/>
    </source>
</evidence>
<protein>
    <submittedName>
        <fullName evidence="2">DUF4340 domain-containing protein</fullName>
    </submittedName>
</protein>
<sequence length="353" mass="40329">MRNTIILFLIALALGAYVYFYEIKGGEQRKKEKEAAEKLLHFNKDSIDYVEISAPKGHFVFRKTDDGWQIEQPVKTDADDGPITGVLSNLSSAKKKRTFSVKKEKLDSYGLGSTALTVRLKQDDKFDQTVKMGDKTSVGSNVYTTIDDSTVALIPSYIKNSANKSLFDWRYKKALHFPKGKIREITLKSPRGTFHFVKDGDQWLMTEPLNTKADKSKVDAILNKLDWGVVKEVVAEEAKNLNRYRLNKPAYRVEMLSGEKARYGVSFSSVKKNVSYGKDDARPIIFKVDSIYLKPLNKRLFDYRTKDVTTFNRDQVDSLRLFFEDSLMVLHKDTSGVNWVFSDGKPAKNWKIT</sequence>
<dbReference type="Proteomes" id="UP000886124">
    <property type="component" value="Unassembled WGS sequence"/>
</dbReference>
<dbReference type="EMBL" id="DROD01000740">
    <property type="protein sequence ID" value="HHJ53857.1"/>
    <property type="molecule type" value="Genomic_DNA"/>
</dbReference>
<feature type="domain" description="DUF4340" evidence="1">
    <location>
        <begin position="68"/>
        <end position="203"/>
    </location>
</feature>
<feature type="non-terminal residue" evidence="2">
    <location>
        <position position="353"/>
    </location>
</feature>
<dbReference type="Pfam" id="PF14238">
    <property type="entry name" value="DUF4340"/>
    <property type="match status" value="1"/>
</dbReference>
<name>A0A7V5PRF0_CALAY</name>
<accession>A0A7V5PRF0</accession>